<dbReference type="AlphaFoldDB" id="A0A5B8U5M3"/>
<gene>
    <name evidence="3" type="ORF">FSW04_12385</name>
</gene>
<dbReference type="PROSITE" id="PS50110">
    <property type="entry name" value="RESPONSE_REGULATORY"/>
    <property type="match status" value="1"/>
</dbReference>
<reference evidence="3 4" key="1">
    <citation type="journal article" date="2018" name="J. Microbiol.">
        <title>Baekduia soli gen. nov., sp. nov., a novel bacterium isolated from the soil of Baekdu Mountain and proposal of a novel family name, Baekduiaceae fam. nov.</title>
        <authorList>
            <person name="An D.S."/>
            <person name="Siddiqi M.Z."/>
            <person name="Kim K.H."/>
            <person name="Yu H.S."/>
            <person name="Im W.T."/>
        </authorList>
    </citation>
    <scope>NUCLEOTIDE SEQUENCE [LARGE SCALE GENOMIC DNA]</scope>
    <source>
        <strain evidence="3 4">BR7-21</strain>
    </source>
</reference>
<evidence type="ECO:0000256" key="1">
    <source>
        <dbReference type="PROSITE-ProRule" id="PRU00169"/>
    </source>
</evidence>
<dbReference type="EMBL" id="CP042430">
    <property type="protein sequence ID" value="QEC48287.1"/>
    <property type="molecule type" value="Genomic_DNA"/>
</dbReference>
<dbReference type="InterPro" id="IPR058245">
    <property type="entry name" value="NreC/VraR/RcsB-like_REC"/>
</dbReference>
<feature type="domain" description="Response regulatory" evidence="2">
    <location>
        <begin position="3"/>
        <end position="119"/>
    </location>
</feature>
<keyword evidence="4" id="KW-1185">Reference proteome</keyword>
<dbReference type="InterPro" id="IPR011006">
    <property type="entry name" value="CheY-like_superfamily"/>
</dbReference>
<evidence type="ECO:0000313" key="4">
    <source>
        <dbReference type="Proteomes" id="UP000321805"/>
    </source>
</evidence>
<dbReference type="SMART" id="SM00448">
    <property type="entry name" value="REC"/>
    <property type="match status" value="1"/>
</dbReference>
<dbReference type="GO" id="GO:0000160">
    <property type="term" value="P:phosphorelay signal transduction system"/>
    <property type="evidence" value="ECO:0007669"/>
    <property type="project" value="InterPro"/>
</dbReference>
<sequence>MIRIMLVDDHPAMRAGLTGVLTAEPGMVPLGAAASAAELLPVLNRTRPDVVLLDYHLPDTDGLLLCRRLKREIPAPAVLLYSAYADAQLALPAILAGADGLLHKSAPAPALYDAIRCVARGERVMPPVPRELLTAASAKVEAEDLPLIGMALDGALPDDMAAALRCDATEIAARVDAILERLRVEVPTIAP</sequence>
<evidence type="ECO:0000313" key="3">
    <source>
        <dbReference type="EMBL" id="QEC48287.1"/>
    </source>
</evidence>
<dbReference type="RefSeq" id="WP_146919658.1">
    <property type="nucleotide sequence ID" value="NZ_CP042430.1"/>
</dbReference>
<evidence type="ECO:0000259" key="2">
    <source>
        <dbReference type="PROSITE" id="PS50110"/>
    </source>
</evidence>
<dbReference type="OrthoDB" id="9797341at2"/>
<dbReference type="Gene3D" id="3.40.50.2300">
    <property type="match status" value="1"/>
</dbReference>
<dbReference type="Pfam" id="PF00072">
    <property type="entry name" value="Response_reg"/>
    <property type="match status" value="1"/>
</dbReference>
<accession>A0A5B8U5M3</accession>
<dbReference type="Proteomes" id="UP000321805">
    <property type="component" value="Chromosome"/>
</dbReference>
<keyword evidence="1" id="KW-0597">Phosphoprotein</keyword>
<feature type="modified residue" description="4-aspartylphosphate" evidence="1">
    <location>
        <position position="54"/>
    </location>
</feature>
<dbReference type="InterPro" id="IPR001789">
    <property type="entry name" value="Sig_transdc_resp-reg_receiver"/>
</dbReference>
<dbReference type="PANTHER" id="PTHR45566:SF2">
    <property type="entry name" value="NARL SUBFAMILY"/>
    <property type="match status" value="1"/>
</dbReference>
<dbReference type="KEGG" id="bsol:FSW04_12385"/>
<dbReference type="CDD" id="cd17535">
    <property type="entry name" value="REC_NarL-like"/>
    <property type="match status" value="1"/>
</dbReference>
<organism evidence="3 4">
    <name type="scientific">Baekduia soli</name>
    <dbReference type="NCBI Taxonomy" id="496014"/>
    <lineage>
        <taxon>Bacteria</taxon>
        <taxon>Bacillati</taxon>
        <taxon>Actinomycetota</taxon>
        <taxon>Thermoleophilia</taxon>
        <taxon>Solirubrobacterales</taxon>
        <taxon>Baekduiaceae</taxon>
        <taxon>Baekduia</taxon>
    </lineage>
</organism>
<dbReference type="PANTHER" id="PTHR45566">
    <property type="entry name" value="HTH-TYPE TRANSCRIPTIONAL REGULATOR YHJB-RELATED"/>
    <property type="match status" value="1"/>
</dbReference>
<dbReference type="SUPFAM" id="SSF52172">
    <property type="entry name" value="CheY-like"/>
    <property type="match status" value="1"/>
</dbReference>
<name>A0A5B8U5M3_9ACTN</name>
<dbReference type="InterPro" id="IPR051015">
    <property type="entry name" value="EvgA-like"/>
</dbReference>
<protein>
    <submittedName>
        <fullName evidence="3">Response regulator transcription factor</fullName>
    </submittedName>
</protein>
<proteinExistence type="predicted"/>